<dbReference type="InterPro" id="IPR005119">
    <property type="entry name" value="LysR_subst-bd"/>
</dbReference>
<evidence type="ECO:0000313" key="10">
    <source>
        <dbReference type="Proteomes" id="UP000010792"/>
    </source>
</evidence>
<organism evidence="9 10">
    <name type="scientific">Pseudorhizobium banfieldiae</name>
    <dbReference type="NCBI Taxonomy" id="1125847"/>
    <lineage>
        <taxon>Bacteria</taxon>
        <taxon>Pseudomonadati</taxon>
        <taxon>Pseudomonadota</taxon>
        <taxon>Alphaproteobacteria</taxon>
        <taxon>Hyphomicrobiales</taxon>
        <taxon>Rhizobiaceae</taxon>
        <taxon>Rhizobium/Agrobacterium group</taxon>
        <taxon>Pseudorhizobium</taxon>
    </lineage>
</organism>
<evidence type="ECO:0000259" key="8">
    <source>
        <dbReference type="PROSITE" id="PS50931"/>
    </source>
</evidence>
<dbReference type="PANTHER" id="PTHR30419:SF30">
    <property type="entry name" value="LYSR FAMILY TRANSCRIPTIONAL REGULATOR"/>
    <property type="match status" value="1"/>
</dbReference>
<evidence type="ECO:0000256" key="7">
    <source>
        <dbReference type="ARBA" id="ARBA00083243"/>
    </source>
</evidence>
<dbReference type="InterPro" id="IPR036390">
    <property type="entry name" value="WH_DNA-bd_sf"/>
</dbReference>
<dbReference type="InterPro" id="IPR050950">
    <property type="entry name" value="HTH-type_LysR_regulators"/>
</dbReference>
<dbReference type="Gene3D" id="3.40.190.290">
    <property type="match status" value="1"/>
</dbReference>
<dbReference type="Gene3D" id="1.10.10.10">
    <property type="entry name" value="Winged helix-like DNA-binding domain superfamily/Winged helix DNA-binding domain"/>
    <property type="match status" value="1"/>
</dbReference>
<evidence type="ECO:0000256" key="4">
    <source>
        <dbReference type="ARBA" id="ARBA00023163"/>
    </source>
</evidence>
<evidence type="ECO:0000256" key="3">
    <source>
        <dbReference type="ARBA" id="ARBA00023125"/>
    </source>
</evidence>
<gene>
    <name evidence="9" type="primary">lysR</name>
    <name evidence="9" type="ORF">NT26_0679</name>
</gene>
<dbReference type="GO" id="GO:0003700">
    <property type="term" value="F:DNA-binding transcription factor activity"/>
    <property type="evidence" value="ECO:0007669"/>
    <property type="project" value="InterPro"/>
</dbReference>
<keyword evidence="3" id="KW-0238">DNA-binding</keyword>
<name>L0NBB4_9HYPH</name>
<proteinExistence type="inferred from homology"/>
<accession>L0NBB4</accession>
<protein>
    <recommendedName>
        <fullName evidence="6">HTH-type transcriptional regulator TtuA</fullName>
    </recommendedName>
    <alternativeName>
        <fullName evidence="7">Tartrate utilization transcriptional regulator</fullName>
    </alternativeName>
</protein>
<dbReference type="Pfam" id="PF00126">
    <property type="entry name" value="HTH_1"/>
    <property type="match status" value="1"/>
</dbReference>
<dbReference type="InterPro" id="IPR036388">
    <property type="entry name" value="WH-like_DNA-bd_sf"/>
</dbReference>
<dbReference type="CDD" id="cd08440">
    <property type="entry name" value="PBP2_LTTR_like_4"/>
    <property type="match status" value="1"/>
</dbReference>
<dbReference type="KEGG" id="rht:NT26_0679"/>
<evidence type="ECO:0000256" key="5">
    <source>
        <dbReference type="ARBA" id="ARBA00054626"/>
    </source>
</evidence>
<feature type="domain" description="HTH lysR-type" evidence="8">
    <location>
        <begin position="1"/>
        <end position="60"/>
    </location>
</feature>
<evidence type="ECO:0000256" key="2">
    <source>
        <dbReference type="ARBA" id="ARBA00023015"/>
    </source>
</evidence>
<dbReference type="PRINTS" id="PR00039">
    <property type="entry name" value="HTHLYSR"/>
</dbReference>
<reference evidence="9 10" key="1">
    <citation type="journal article" date="2013" name="Genome Biol. Evol.">
        <title>Life in an arsenic-containing gold mine: genome and physiology of the autotrophic arsenite-oxidizing bacterium rhizobium sp. NT-26.</title>
        <authorList>
            <person name="Andres J."/>
            <person name="Arsene-Ploetze F."/>
            <person name="Barbe V."/>
            <person name="Brochier-Armanet C."/>
            <person name="Cleiss-Arnold J."/>
            <person name="Coppee J.Y."/>
            <person name="Dillies M.A."/>
            <person name="Geist"/>
            <person name="L"/>
            <person name="Joublin A."/>
            <person name="Koechler S."/>
            <person name="Lassalle F."/>
            <person name="Marchal M."/>
            <person name="Medigue C."/>
            <person name="Muller D."/>
            <person name="Nesme X."/>
            <person name="Plewniak F."/>
            <person name="Proux C."/>
            <person name="Ramirez-Bahena M.H."/>
            <person name="Schenowitz C."/>
            <person name="Sismeiro O."/>
            <person name="Vallenet D."/>
            <person name="Santini J.M."/>
            <person name="Bertin P.N."/>
        </authorList>
    </citation>
    <scope>NUCLEOTIDE SEQUENCE [LARGE SCALE GENOMIC DNA]</scope>
    <source>
        <strain evidence="9 10">NT-26</strain>
    </source>
</reference>
<sequence length="296" mass="32834">MRVDYLGLEAFIAVAELGSFSKAAAKLNVTQTALSHRIRKIEEDLNTRLLIRTSHDVSLTKAGQALLPDVRRHLETLSGLYQGVRESGREARRRLVFACLPTIAGYYLPDVMRAFADLHRGFQIVLLDQPTGHVMDLVKEGEAEFGITIISATPWDIEAEPLCTEPYVLLVNKGHRLARQDHVTRSDLLGEPMVRIRTQSTNRQLVENSLGDVGKQIDWRFEVQNAATAMALVASGVALTVLPRLTMHQSPANIVGLPFSDVDLTRRIGAITRRGVPLSPPAEALLEMIRHRLANI</sequence>
<dbReference type="GO" id="GO:0005829">
    <property type="term" value="C:cytosol"/>
    <property type="evidence" value="ECO:0007669"/>
    <property type="project" value="TreeGrafter"/>
</dbReference>
<comment type="function">
    <text evidence="5">Transcriptional regulator of the ttuABCDE tartrate utilization operon.</text>
</comment>
<dbReference type="SUPFAM" id="SSF53850">
    <property type="entry name" value="Periplasmic binding protein-like II"/>
    <property type="match status" value="1"/>
</dbReference>
<dbReference type="FunFam" id="1.10.10.10:FF:000001">
    <property type="entry name" value="LysR family transcriptional regulator"/>
    <property type="match status" value="1"/>
</dbReference>
<evidence type="ECO:0000256" key="1">
    <source>
        <dbReference type="ARBA" id="ARBA00009437"/>
    </source>
</evidence>
<dbReference type="Pfam" id="PF03466">
    <property type="entry name" value="LysR_substrate"/>
    <property type="match status" value="1"/>
</dbReference>
<keyword evidence="10" id="KW-1185">Reference proteome</keyword>
<dbReference type="PANTHER" id="PTHR30419">
    <property type="entry name" value="HTH-TYPE TRANSCRIPTIONAL REGULATOR YBHD"/>
    <property type="match status" value="1"/>
</dbReference>
<dbReference type="RefSeq" id="WP_052637349.1">
    <property type="nucleotide sequence ID" value="NZ_FO082820.1"/>
</dbReference>
<dbReference type="EMBL" id="FO082820">
    <property type="protein sequence ID" value="CCF18403.1"/>
    <property type="molecule type" value="Genomic_DNA"/>
</dbReference>
<dbReference type="AlphaFoldDB" id="L0NBB4"/>
<dbReference type="STRING" id="1125847.NT26_0679"/>
<dbReference type="Proteomes" id="UP000010792">
    <property type="component" value="Chromosome"/>
</dbReference>
<dbReference type="GO" id="GO:0003677">
    <property type="term" value="F:DNA binding"/>
    <property type="evidence" value="ECO:0007669"/>
    <property type="project" value="UniProtKB-KW"/>
</dbReference>
<keyword evidence="2" id="KW-0805">Transcription regulation</keyword>
<keyword evidence="4" id="KW-0804">Transcription</keyword>
<comment type="similarity">
    <text evidence="1">Belongs to the LysR transcriptional regulatory family.</text>
</comment>
<dbReference type="SUPFAM" id="SSF46785">
    <property type="entry name" value="Winged helix' DNA-binding domain"/>
    <property type="match status" value="1"/>
</dbReference>
<dbReference type="PROSITE" id="PS50931">
    <property type="entry name" value="HTH_LYSR"/>
    <property type="match status" value="1"/>
</dbReference>
<dbReference type="InterPro" id="IPR000847">
    <property type="entry name" value="LysR_HTH_N"/>
</dbReference>
<evidence type="ECO:0000256" key="6">
    <source>
        <dbReference type="ARBA" id="ARBA00067332"/>
    </source>
</evidence>
<evidence type="ECO:0000313" key="9">
    <source>
        <dbReference type="EMBL" id="CCF18403.1"/>
    </source>
</evidence>